<evidence type="ECO:0000256" key="2">
    <source>
        <dbReference type="SAM" id="SignalP"/>
    </source>
</evidence>
<dbReference type="EMBL" id="JAUTIX010000008">
    <property type="protein sequence ID" value="MDP0400130.1"/>
    <property type="molecule type" value="Genomic_DNA"/>
</dbReference>
<comment type="caution">
    <text evidence="3">The sequence shown here is derived from an EMBL/GenBank/DDBJ whole genome shotgun (WGS) entry which is preliminary data.</text>
</comment>
<gene>
    <name evidence="3" type="ORF">Q7X28_19615</name>
</gene>
<feature type="signal peptide" evidence="2">
    <location>
        <begin position="1"/>
        <end position="20"/>
    </location>
</feature>
<evidence type="ECO:0000313" key="4">
    <source>
        <dbReference type="Proteomes" id="UP001178281"/>
    </source>
</evidence>
<accession>A0AA90S9F2</accession>
<evidence type="ECO:0000256" key="1">
    <source>
        <dbReference type="SAM" id="MobiDB-lite"/>
    </source>
</evidence>
<sequence>MHARKLGAAFVAVLAATTVASCGSDEEKDSPISWSPVTGDRFTANPGAWQTDGVPVPEAGVSMVGDPVPAQAVANAGLQQGTVTATSGDTTVYYPKAPEIPGLPVAPDQVTPPPPQLQRPTGTAPWRYTPHQIAAFRQICETGRWNDWAASTEVQTQTCWTVYGRQLGVRPWHPGQPKPWERPSWPTPWFERDFRPDVPVMWVYPPTWSKPKPQPLISVSIGLNLPRNPYARPNPQRRTEAYYPVWAVTPGRPVVARDQSRVVAPWIPGYATAMSTTTYIAPPAYPGVALAGIPSDGRVQLVTATPGQRLPENPNTDAAVLIPTAAAIKGATLYSGSRADLAQVYGADADVRTATATTTSATSRAASASTTPESTTSESTTSASTTSESTSRSTAPSAGTTTTTAPATGGSGTRTSAPGTGTAPSTAPESTTTEPTRTAPSATSRTPRPSATTTAPTTTTAAATTTTTPPATTTTTRPAPTTTTTAP</sequence>
<keyword evidence="2" id="KW-0732">Signal</keyword>
<reference evidence="3" key="1">
    <citation type="submission" date="2023-08" db="EMBL/GenBank/DDBJ databases">
        <title>The draft genome of Tsukamurella strandjordii strain 050030.</title>
        <authorList>
            <person name="Zhao F."/>
            <person name="Feng Y."/>
            <person name="Zong Z."/>
        </authorList>
    </citation>
    <scope>NUCLEOTIDE SEQUENCE</scope>
    <source>
        <strain evidence="3">050030</strain>
    </source>
</reference>
<dbReference type="RefSeq" id="WP_305112578.1">
    <property type="nucleotide sequence ID" value="NZ_JAUTIX010000008.1"/>
</dbReference>
<dbReference type="Proteomes" id="UP001178281">
    <property type="component" value="Unassembled WGS sequence"/>
</dbReference>
<name>A0AA90S9F2_9ACTN</name>
<feature type="region of interest" description="Disordered" evidence="1">
    <location>
        <begin position="355"/>
        <end position="487"/>
    </location>
</feature>
<dbReference type="AlphaFoldDB" id="A0AA90S9F2"/>
<keyword evidence="4" id="KW-1185">Reference proteome</keyword>
<evidence type="ECO:0000313" key="3">
    <source>
        <dbReference type="EMBL" id="MDP0400130.1"/>
    </source>
</evidence>
<feature type="chain" id="PRO_5041732495" evidence="2">
    <location>
        <begin position="21"/>
        <end position="487"/>
    </location>
</feature>
<proteinExistence type="predicted"/>
<organism evidence="3 4">
    <name type="scientific">Tsukamurella strandjordii</name>
    <dbReference type="NCBI Taxonomy" id="147577"/>
    <lineage>
        <taxon>Bacteria</taxon>
        <taxon>Bacillati</taxon>
        <taxon>Actinomycetota</taxon>
        <taxon>Actinomycetes</taxon>
        <taxon>Mycobacteriales</taxon>
        <taxon>Tsukamurellaceae</taxon>
        <taxon>Tsukamurella</taxon>
    </lineage>
</organism>
<dbReference type="PROSITE" id="PS51257">
    <property type="entry name" value="PROKAR_LIPOPROTEIN"/>
    <property type="match status" value="1"/>
</dbReference>
<protein>
    <submittedName>
        <fullName evidence="3">Uncharacterized protein</fullName>
    </submittedName>
</protein>